<feature type="transmembrane region" description="Helical" evidence="2">
    <location>
        <begin position="28"/>
        <end position="48"/>
    </location>
</feature>
<dbReference type="EMBL" id="MU089556">
    <property type="protein sequence ID" value="KAF7851220.1"/>
    <property type="molecule type" value="Genomic_DNA"/>
</dbReference>
<evidence type="ECO:0000256" key="2">
    <source>
        <dbReference type="SAM" id="Phobius"/>
    </source>
</evidence>
<accession>A0A8T0CUR9</accession>
<keyword evidence="2" id="KW-0472">Membrane</keyword>
<evidence type="ECO:0000313" key="4">
    <source>
        <dbReference type="Proteomes" id="UP000806378"/>
    </source>
</evidence>
<name>A0A8T0CUR9_CORYI</name>
<gene>
    <name evidence="3" type="ORF">BT93_L4320</name>
</gene>
<keyword evidence="2" id="KW-0812">Transmembrane</keyword>
<dbReference type="Gramene" id="rna-gnl|WGS:JABURB|Cocit.L4320.1">
    <property type="protein sequence ID" value="cds-KAF7851220.1"/>
    <property type="gene ID" value="gene-BT93_L4320"/>
</dbReference>
<dbReference type="AlphaFoldDB" id="A0A8T0CUR9"/>
<keyword evidence="4" id="KW-1185">Reference proteome</keyword>
<sequence length="115" mass="10741">MAREWVGLASAAAHGDGGADLLLLKSGVIFVSCLILASFVMFSCSDGLSESGDDNKRRHGYTGDRGGGGYSGDGGGSSHHGGHHGGGGHGDGGGHHGGGCGGGGCGGGGCGGGGT</sequence>
<reference evidence="3" key="1">
    <citation type="submission" date="2020-05" db="EMBL/GenBank/DDBJ databases">
        <title>WGS assembly of Corymbia citriodora subspecies variegata.</title>
        <authorList>
            <person name="Barry K."/>
            <person name="Hundley H."/>
            <person name="Shu S."/>
            <person name="Jenkins J."/>
            <person name="Grimwood J."/>
            <person name="Baten A."/>
        </authorList>
    </citation>
    <scope>NUCLEOTIDE SEQUENCE</scope>
    <source>
        <strain evidence="3">CV2-018</strain>
    </source>
</reference>
<dbReference type="Proteomes" id="UP000806378">
    <property type="component" value="Unassembled WGS sequence"/>
</dbReference>
<feature type="region of interest" description="Disordered" evidence="1">
    <location>
        <begin position="48"/>
        <end position="93"/>
    </location>
</feature>
<evidence type="ECO:0000313" key="3">
    <source>
        <dbReference type="EMBL" id="KAF7851220.1"/>
    </source>
</evidence>
<organism evidence="3 4">
    <name type="scientific">Corymbia citriodora subsp. variegata</name>
    <dbReference type="NCBI Taxonomy" id="360336"/>
    <lineage>
        <taxon>Eukaryota</taxon>
        <taxon>Viridiplantae</taxon>
        <taxon>Streptophyta</taxon>
        <taxon>Embryophyta</taxon>
        <taxon>Tracheophyta</taxon>
        <taxon>Spermatophyta</taxon>
        <taxon>Magnoliopsida</taxon>
        <taxon>eudicotyledons</taxon>
        <taxon>Gunneridae</taxon>
        <taxon>Pentapetalae</taxon>
        <taxon>rosids</taxon>
        <taxon>malvids</taxon>
        <taxon>Myrtales</taxon>
        <taxon>Myrtaceae</taxon>
        <taxon>Myrtoideae</taxon>
        <taxon>Eucalypteae</taxon>
        <taxon>Corymbia</taxon>
    </lineage>
</organism>
<protein>
    <recommendedName>
        <fullName evidence="5">Glycine-rich protein</fullName>
    </recommendedName>
</protein>
<evidence type="ECO:0000256" key="1">
    <source>
        <dbReference type="SAM" id="MobiDB-lite"/>
    </source>
</evidence>
<feature type="compositionally biased region" description="Gly residues" evidence="1">
    <location>
        <begin position="63"/>
        <end position="93"/>
    </location>
</feature>
<keyword evidence="2" id="KW-1133">Transmembrane helix</keyword>
<evidence type="ECO:0008006" key="5">
    <source>
        <dbReference type="Google" id="ProtNLM"/>
    </source>
</evidence>
<proteinExistence type="predicted"/>
<comment type="caution">
    <text evidence="3">The sequence shown here is derived from an EMBL/GenBank/DDBJ whole genome shotgun (WGS) entry which is preliminary data.</text>
</comment>